<evidence type="ECO:0000313" key="2">
    <source>
        <dbReference type="EMBL" id="CAG6788662.1"/>
    </source>
</evidence>
<dbReference type="AlphaFoldDB" id="A0A8D9BU14"/>
<accession>A0A8D9BU14</accession>
<feature type="region of interest" description="Disordered" evidence="1">
    <location>
        <begin position="1"/>
        <end position="80"/>
    </location>
</feature>
<protein>
    <submittedName>
        <fullName evidence="2">Uncharacterized protein</fullName>
    </submittedName>
</protein>
<organism evidence="2">
    <name type="scientific">Cacopsylla melanoneura</name>
    <dbReference type="NCBI Taxonomy" id="428564"/>
    <lineage>
        <taxon>Eukaryota</taxon>
        <taxon>Metazoa</taxon>
        <taxon>Ecdysozoa</taxon>
        <taxon>Arthropoda</taxon>
        <taxon>Hexapoda</taxon>
        <taxon>Insecta</taxon>
        <taxon>Pterygota</taxon>
        <taxon>Neoptera</taxon>
        <taxon>Paraneoptera</taxon>
        <taxon>Hemiptera</taxon>
        <taxon>Sternorrhyncha</taxon>
        <taxon>Psylloidea</taxon>
        <taxon>Psyllidae</taxon>
        <taxon>Psyllinae</taxon>
        <taxon>Cacopsylla</taxon>
    </lineage>
</organism>
<evidence type="ECO:0000256" key="1">
    <source>
        <dbReference type="SAM" id="MobiDB-lite"/>
    </source>
</evidence>
<proteinExistence type="predicted"/>
<feature type="compositionally biased region" description="Basic residues" evidence="1">
    <location>
        <begin position="41"/>
        <end position="50"/>
    </location>
</feature>
<sequence length="109" mass="12444">MRVSENKRKVHIAGKPKEATPDTPRPPTQIPYPESYPPKHFPAKSKKKRSSSTWQKNIPKNTTPNTKSGQVNGKCRVPPPSTCRIGSDIIHTWPYYKKAALEVKYYKLE</sequence>
<reference evidence="2" key="1">
    <citation type="submission" date="2021-05" db="EMBL/GenBank/DDBJ databases">
        <authorList>
            <person name="Alioto T."/>
            <person name="Alioto T."/>
            <person name="Gomez Garrido J."/>
        </authorList>
    </citation>
    <scope>NUCLEOTIDE SEQUENCE</scope>
</reference>
<dbReference type="EMBL" id="HBUF01661131">
    <property type="protein sequence ID" value="CAG6788662.1"/>
    <property type="molecule type" value="Transcribed_RNA"/>
</dbReference>
<name>A0A8D9BU14_9HEMI</name>
<feature type="compositionally biased region" description="Pro residues" evidence="1">
    <location>
        <begin position="23"/>
        <end position="40"/>
    </location>
</feature>
<feature type="compositionally biased region" description="Polar residues" evidence="1">
    <location>
        <begin position="51"/>
        <end position="71"/>
    </location>
</feature>